<dbReference type="EMBL" id="CM001217">
    <property type="protein sequence ID" value="KEH42259.1"/>
    <property type="molecule type" value="Genomic_DNA"/>
</dbReference>
<organism evidence="1 3">
    <name type="scientific">Medicago truncatula</name>
    <name type="common">Barrel medic</name>
    <name type="synonym">Medicago tribuloides</name>
    <dbReference type="NCBI Taxonomy" id="3880"/>
    <lineage>
        <taxon>Eukaryota</taxon>
        <taxon>Viridiplantae</taxon>
        <taxon>Streptophyta</taxon>
        <taxon>Embryophyta</taxon>
        <taxon>Tracheophyta</taxon>
        <taxon>Spermatophyta</taxon>
        <taxon>Magnoliopsida</taxon>
        <taxon>eudicotyledons</taxon>
        <taxon>Gunneridae</taxon>
        <taxon>Pentapetalae</taxon>
        <taxon>rosids</taxon>
        <taxon>fabids</taxon>
        <taxon>Fabales</taxon>
        <taxon>Fabaceae</taxon>
        <taxon>Papilionoideae</taxon>
        <taxon>50 kb inversion clade</taxon>
        <taxon>NPAAA clade</taxon>
        <taxon>Hologalegina</taxon>
        <taxon>IRL clade</taxon>
        <taxon>Trifolieae</taxon>
        <taxon>Medicago</taxon>
    </lineage>
</organism>
<reference evidence="2" key="3">
    <citation type="submission" date="2015-04" db="UniProtKB">
        <authorList>
            <consortium name="EnsemblPlants"/>
        </authorList>
    </citation>
    <scope>IDENTIFICATION</scope>
    <source>
        <strain evidence="2">cv. Jemalong A17</strain>
    </source>
</reference>
<evidence type="ECO:0000313" key="1">
    <source>
        <dbReference type="EMBL" id="KEH42259.1"/>
    </source>
</evidence>
<protein>
    <submittedName>
        <fullName evidence="1">SUVR2 histone-lysine N-methyltransferase</fullName>
    </submittedName>
</protein>
<reference evidence="1 3" key="2">
    <citation type="journal article" date="2014" name="BMC Genomics">
        <title>An improved genome release (version Mt4.0) for the model legume Medicago truncatula.</title>
        <authorList>
            <person name="Tang H."/>
            <person name="Krishnakumar V."/>
            <person name="Bidwell S."/>
            <person name="Rosen B."/>
            <person name="Chan A."/>
            <person name="Zhou S."/>
            <person name="Gentzbittel L."/>
            <person name="Childs K.L."/>
            <person name="Yandell M."/>
            <person name="Gundlach H."/>
            <person name="Mayer K.F."/>
            <person name="Schwartz D.C."/>
            <person name="Town C.D."/>
        </authorList>
    </citation>
    <scope>GENOME REANNOTATION</scope>
    <source>
        <strain evidence="1">A17</strain>
        <strain evidence="2 3">cv. Jemalong A17</strain>
    </source>
</reference>
<dbReference type="PaxDb" id="3880-AES60748"/>
<dbReference type="InterPro" id="IPR046341">
    <property type="entry name" value="SET_dom_sf"/>
</dbReference>
<dbReference type="PANTHER" id="PTHR46450">
    <property type="entry name" value="INACTIVE HISTONE-LYSINE N-METHYLTRANSFERASE SUVR1-RELATED"/>
    <property type="match status" value="1"/>
</dbReference>
<dbReference type="EnsemblPlants" id="KEH42259">
    <property type="protein sequence ID" value="KEH42259"/>
    <property type="gene ID" value="MTR_1g064770"/>
</dbReference>
<evidence type="ECO:0000313" key="3">
    <source>
        <dbReference type="Proteomes" id="UP000002051"/>
    </source>
</evidence>
<gene>
    <name evidence="1" type="ordered locus">MTR_1g064770</name>
</gene>
<dbReference type="AlphaFoldDB" id="A0A072VJN3"/>
<dbReference type="Proteomes" id="UP000002051">
    <property type="component" value="Unassembled WGS sequence"/>
</dbReference>
<dbReference type="Gene3D" id="2.170.270.10">
    <property type="entry name" value="SET domain"/>
    <property type="match status" value="1"/>
</dbReference>
<sequence length="92" mass="10653">MYIVKSAQLRGLRMRPNLNHACKGHLVRKFIKECWRKCGCDMQCGNRVVQRGLSRKLQVFLTQEGKSWGVRTLEYFPKGSFVSEYAGEILTN</sequence>
<name>A0A072VJN3_MEDTR</name>
<evidence type="ECO:0000313" key="2">
    <source>
        <dbReference type="EnsemblPlants" id="KEH42259"/>
    </source>
</evidence>
<reference evidence="1 3" key="1">
    <citation type="journal article" date="2011" name="Nature">
        <title>The Medicago genome provides insight into the evolution of rhizobial symbioses.</title>
        <authorList>
            <person name="Young N.D."/>
            <person name="Debelle F."/>
            <person name="Oldroyd G.E."/>
            <person name="Geurts R."/>
            <person name="Cannon S.B."/>
            <person name="Udvardi M.K."/>
            <person name="Benedito V.A."/>
            <person name="Mayer K.F."/>
            <person name="Gouzy J."/>
            <person name="Schoof H."/>
            <person name="Van de Peer Y."/>
            <person name="Proost S."/>
            <person name="Cook D.R."/>
            <person name="Meyers B.C."/>
            <person name="Spannagl M."/>
            <person name="Cheung F."/>
            <person name="De Mita S."/>
            <person name="Krishnakumar V."/>
            <person name="Gundlach H."/>
            <person name="Zhou S."/>
            <person name="Mudge J."/>
            <person name="Bharti A.K."/>
            <person name="Murray J.D."/>
            <person name="Naoumkina M.A."/>
            <person name="Rosen B."/>
            <person name="Silverstein K.A."/>
            <person name="Tang H."/>
            <person name="Rombauts S."/>
            <person name="Zhao P.X."/>
            <person name="Zhou P."/>
            <person name="Barbe V."/>
            <person name="Bardou P."/>
            <person name="Bechner M."/>
            <person name="Bellec A."/>
            <person name="Berger A."/>
            <person name="Berges H."/>
            <person name="Bidwell S."/>
            <person name="Bisseling T."/>
            <person name="Choisne N."/>
            <person name="Couloux A."/>
            <person name="Denny R."/>
            <person name="Deshpande S."/>
            <person name="Dai X."/>
            <person name="Doyle J.J."/>
            <person name="Dudez A.M."/>
            <person name="Farmer A.D."/>
            <person name="Fouteau S."/>
            <person name="Franken C."/>
            <person name="Gibelin C."/>
            <person name="Gish J."/>
            <person name="Goldstein S."/>
            <person name="Gonzalez A.J."/>
            <person name="Green P.J."/>
            <person name="Hallab A."/>
            <person name="Hartog M."/>
            <person name="Hua A."/>
            <person name="Humphray S.J."/>
            <person name="Jeong D.H."/>
            <person name="Jing Y."/>
            <person name="Jocker A."/>
            <person name="Kenton S.M."/>
            <person name="Kim D.J."/>
            <person name="Klee K."/>
            <person name="Lai H."/>
            <person name="Lang C."/>
            <person name="Lin S."/>
            <person name="Macmil S.L."/>
            <person name="Magdelenat G."/>
            <person name="Matthews L."/>
            <person name="McCorrison J."/>
            <person name="Monaghan E.L."/>
            <person name="Mun J.H."/>
            <person name="Najar F.Z."/>
            <person name="Nicholson C."/>
            <person name="Noirot C."/>
            <person name="O'Bleness M."/>
            <person name="Paule C.R."/>
            <person name="Poulain J."/>
            <person name="Prion F."/>
            <person name="Qin B."/>
            <person name="Qu C."/>
            <person name="Retzel E.F."/>
            <person name="Riddle C."/>
            <person name="Sallet E."/>
            <person name="Samain S."/>
            <person name="Samson N."/>
            <person name="Sanders I."/>
            <person name="Saurat O."/>
            <person name="Scarpelli C."/>
            <person name="Schiex T."/>
            <person name="Segurens B."/>
            <person name="Severin A.J."/>
            <person name="Sherrier D.J."/>
            <person name="Shi R."/>
            <person name="Sims S."/>
            <person name="Singer S.R."/>
            <person name="Sinharoy S."/>
            <person name="Sterck L."/>
            <person name="Viollet A."/>
            <person name="Wang B.B."/>
            <person name="Wang K."/>
            <person name="Wang M."/>
            <person name="Wang X."/>
            <person name="Warfsmann J."/>
            <person name="Weissenbach J."/>
            <person name="White D.D."/>
            <person name="White J.D."/>
            <person name="Wiley G.B."/>
            <person name="Wincker P."/>
            <person name="Xing Y."/>
            <person name="Yang L."/>
            <person name="Yao Z."/>
            <person name="Ying F."/>
            <person name="Zhai J."/>
            <person name="Zhou L."/>
            <person name="Zuber A."/>
            <person name="Denarie J."/>
            <person name="Dixon R.A."/>
            <person name="May G.D."/>
            <person name="Schwartz D.C."/>
            <person name="Rogers J."/>
            <person name="Quetier F."/>
            <person name="Town C.D."/>
            <person name="Roe B.A."/>
        </authorList>
    </citation>
    <scope>NUCLEOTIDE SEQUENCE [LARGE SCALE GENOMIC DNA]</scope>
    <source>
        <strain evidence="1">A17</strain>
        <strain evidence="2 3">cv. Jemalong A17</strain>
    </source>
</reference>
<dbReference type="eggNOG" id="KOG1082">
    <property type="taxonomic scope" value="Eukaryota"/>
</dbReference>
<dbReference type="PANTHER" id="PTHR46450:SF24">
    <property type="entry name" value="HISTONE-LYSINE N-METHYLTRANSFERASE SUVR4"/>
    <property type="match status" value="1"/>
</dbReference>
<accession>A0A072VJN3</accession>
<dbReference type="SUPFAM" id="SSF82199">
    <property type="entry name" value="SET domain"/>
    <property type="match status" value="1"/>
</dbReference>
<dbReference type="STRING" id="3880.A0A072VJN3"/>
<dbReference type="HOGENOM" id="CLU_2416573_0_0_1"/>
<proteinExistence type="predicted"/>
<keyword evidence="3" id="KW-1185">Reference proteome</keyword>